<dbReference type="GO" id="GO:0003700">
    <property type="term" value="F:DNA-binding transcription factor activity"/>
    <property type="evidence" value="ECO:0007669"/>
    <property type="project" value="InterPro"/>
</dbReference>
<dbReference type="Gene3D" id="1.10.10.10">
    <property type="entry name" value="Winged helix-like DNA-binding domain superfamily/Winged helix DNA-binding domain"/>
    <property type="match status" value="1"/>
</dbReference>
<protein>
    <submittedName>
        <fullName evidence="6">MarR family transcriptional regulator</fullName>
    </submittedName>
</protein>
<dbReference type="HOGENOM" id="CLU_083287_27_1_11"/>
<dbReference type="SMART" id="SM00347">
    <property type="entry name" value="HTH_MARR"/>
    <property type="match status" value="1"/>
</dbReference>
<evidence type="ECO:0000256" key="2">
    <source>
        <dbReference type="ARBA" id="ARBA00023125"/>
    </source>
</evidence>
<dbReference type="OrthoDB" id="4404499at2"/>
<dbReference type="Pfam" id="PF12802">
    <property type="entry name" value="MarR_2"/>
    <property type="match status" value="1"/>
</dbReference>
<dbReference type="AlphaFoldDB" id="M1UCJ0"/>
<dbReference type="PANTHER" id="PTHR33164">
    <property type="entry name" value="TRANSCRIPTIONAL REGULATOR, MARR FAMILY"/>
    <property type="match status" value="1"/>
</dbReference>
<dbReference type="SUPFAM" id="SSF46785">
    <property type="entry name" value="Winged helix' DNA-binding domain"/>
    <property type="match status" value="1"/>
</dbReference>
<dbReference type="Proteomes" id="UP000011760">
    <property type="component" value="Chromosome"/>
</dbReference>
<evidence type="ECO:0000256" key="4">
    <source>
        <dbReference type="SAM" id="MobiDB-lite"/>
    </source>
</evidence>
<dbReference type="InterPro" id="IPR036390">
    <property type="entry name" value="WH_DNA-bd_sf"/>
</dbReference>
<accession>M1UCJ0</accession>
<evidence type="ECO:0000256" key="3">
    <source>
        <dbReference type="ARBA" id="ARBA00023163"/>
    </source>
</evidence>
<keyword evidence="3" id="KW-0804">Transcription</keyword>
<keyword evidence="7" id="KW-1185">Reference proteome</keyword>
<feature type="region of interest" description="Disordered" evidence="4">
    <location>
        <begin position="1"/>
        <end position="22"/>
    </location>
</feature>
<dbReference type="GO" id="GO:0006950">
    <property type="term" value="P:response to stress"/>
    <property type="evidence" value="ECO:0007669"/>
    <property type="project" value="TreeGrafter"/>
</dbReference>
<dbReference type="PROSITE" id="PS50995">
    <property type="entry name" value="HTH_MARR_2"/>
    <property type="match status" value="1"/>
</dbReference>
<keyword evidence="1" id="KW-0805">Transcription regulation</keyword>
<organism evidence="6 7">
    <name type="scientific">Corynebacterium callunae DSM 20147</name>
    <dbReference type="NCBI Taxonomy" id="1121353"/>
    <lineage>
        <taxon>Bacteria</taxon>
        <taxon>Bacillati</taxon>
        <taxon>Actinomycetota</taxon>
        <taxon>Actinomycetes</taxon>
        <taxon>Mycobacteriales</taxon>
        <taxon>Corynebacteriaceae</taxon>
        <taxon>Corynebacterium</taxon>
    </lineage>
</organism>
<dbReference type="KEGG" id="ccn:H924_00525"/>
<dbReference type="PRINTS" id="PR00598">
    <property type="entry name" value="HTHMARR"/>
</dbReference>
<dbReference type="PANTHER" id="PTHR33164:SF43">
    <property type="entry name" value="HTH-TYPE TRANSCRIPTIONAL REPRESSOR YETL"/>
    <property type="match status" value="1"/>
</dbReference>
<feature type="domain" description="HTH marR-type" evidence="5">
    <location>
        <begin position="24"/>
        <end position="157"/>
    </location>
</feature>
<dbReference type="STRING" id="1121353.H924_00525"/>
<dbReference type="GO" id="GO:0003677">
    <property type="term" value="F:DNA binding"/>
    <property type="evidence" value="ECO:0007669"/>
    <property type="project" value="UniProtKB-KW"/>
</dbReference>
<dbReference type="PROSITE" id="PS01117">
    <property type="entry name" value="HTH_MARR_1"/>
    <property type="match status" value="1"/>
</dbReference>
<evidence type="ECO:0000313" key="7">
    <source>
        <dbReference type="Proteomes" id="UP000011760"/>
    </source>
</evidence>
<name>M1UCJ0_9CORY</name>
<dbReference type="InterPro" id="IPR023187">
    <property type="entry name" value="Tscrpt_reg_MarR-type_CS"/>
</dbReference>
<reference evidence="6 7" key="1">
    <citation type="submission" date="2013-02" db="EMBL/GenBank/DDBJ databases">
        <title>The complete genome sequence of Corynebacterium callunae DSM 20147.</title>
        <authorList>
            <person name="Ruckert C."/>
            <person name="Albersmeier A."/>
            <person name="Kalinowski J."/>
        </authorList>
    </citation>
    <scope>NUCLEOTIDE SEQUENCE [LARGE SCALE GENOMIC DNA]</scope>
    <source>
        <strain evidence="6 7">DSM 20147</strain>
    </source>
</reference>
<dbReference type="EMBL" id="CP004354">
    <property type="protein sequence ID" value="AGG65565.1"/>
    <property type="molecule type" value="Genomic_DNA"/>
</dbReference>
<sequence length="169" mass="18378">MAQKKISGENPEQGQPPVPTSSTATRLVEALHHSAHLLAYDLDSTVHRPHHSTWAAFRVLSIIGQQGPISPAHTAQLSGMSKPALSNLLKPLLAQGFVEQETAAADKRSKMLSITAAGQKYLAEIAPQQQKLEEQWANELTPIEQDLLISLLNKLMAGDRAAHNRGNRT</sequence>
<evidence type="ECO:0000256" key="1">
    <source>
        <dbReference type="ARBA" id="ARBA00023015"/>
    </source>
</evidence>
<dbReference type="PATRIC" id="fig|1121353.3.peg.113"/>
<dbReference type="eggNOG" id="COG1846">
    <property type="taxonomic scope" value="Bacteria"/>
</dbReference>
<evidence type="ECO:0000259" key="5">
    <source>
        <dbReference type="PROSITE" id="PS50995"/>
    </source>
</evidence>
<proteinExistence type="predicted"/>
<evidence type="ECO:0000313" key="6">
    <source>
        <dbReference type="EMBL" id="AGG65565.1"/>
    </source>
</evidence>
<dbReference type="RefSeq" id="WP_015650021.1">
    <property type="nucleotide sequence ID" value="NC_020506.1"/>
</dbReference>
<dbReference type="InterPro" id="IPR039422">
    <property type="entry name" value="MarR/SlyA-like"/>
</dbReference>
<gene>
    <name evidence="6" type="ORF">H924_00525</name>
</gene>
<keyword evidence="2" id="KW-0238">DNA-binding</keyword>
<dbReference type="InterPro" id="IPR036388">
    <property type="entry name" value="WH-like_DNA-bd_sf"/>
</dbReference>
<dbReference type="InterPro" id="IPR000835">
    <property type="entry name" value="HTH_MarR-typ"/>
</dbReference>